<dbReference type="Proteomes" id="UP000326759">
    <property type="component" value="Unassembled WGS sequence"/>
</dbReference>
<dbReference type="EMBL" id="SEYY01020880">
    <property type="protein sequence ID" value="KAB7496943.1"/>
    <property type="molecule type" value="Genomic_DNA"/>
</dbReference>
<dbReference type="GO" id="GO:0006302">
    <property type="term" value="P:double-strand break repair"/>
    <property type="evidence" value="ECO:0007669"/>
    <property type="project" value="TreeGrafter"/>
</dbReference>
<dbReference type="OrthoDB" id="547311at2759"/>
<proteinExistence type="predicted"/>
<evidence type="ECO:0000313" key="8">
    <source>
        <dbReference type="Proteomes" id="UP000326759"/>
    </source>
</evidence>
<evidence type="ECO:0000256" key="5">
    <source>
        <dbReference type="ARBA" id="ARBA00023242"/>
    </source>
</evidence>
<sequence>MASTVDKKEIKEDSHKSEISDKKETCVYNKNEKKTSPKAVNGLEKANLERRVPRVNCKERIVFIVDLCKEENSTLFHLSEGSSYTYLYIIKRVLALFLFNKKAINPLHTFSLVILQETPVWVRYVDFTSNPKDILNKLESLEEMSSSSSSFDLSELFGLIKSRITLPSESSDLTVTPPPYIIRAIFIYGRSLCVPQFLNGKESYSELMTSPYFFLDILYVHEPPDDSTKCEGIFDLLCDLDSTGWNYILEVGRNATKLHNLGSILLAHPLQRPSQKDAHHTLATKEAAS</sequence>
<feature type="region of interest" description="Disordered" evidence="6">
    <location>
        <begin position="1"/>
        <end position="21"/>
    </location>
</feature>
<dbReference type="CDD" id="cd21502">
    <property type="entry name" value="vWA_BABAM1"/>
    <property type="match status" value="1"/>
</dbReference>
<evidence type="ECO:0000256" key="3">
    <source>
        <dbReference type="ARBA" id="ARBA00022763"/>
    </source>
</evidence>
<evidence type="ECO:0000256" key="6">
    <source>
        <dbReference type="SAM" id="MobiDB-lite"/>
    </source>
</evidence>
<keyword evidence="4" id="KW-0234">DNA repair</keyword>
<dbReference type="GO" id="GO:0007095">
    <property type="term" value="P:mitotic G2 DNA damage checkpoint signaling"/>
    <property type="evidence" value="ECO:0007669"/>
    <property type="project" value="TreeGrafter"/>
</dbReference>
<dbReference type="PANTHER" id="PTHR15660">
    <property type="entry name" value="BRISC AND BRCA1-A COMPLEX MEMBER 1"/>
    <property type="match status" value="1"/>
</dbReference>
<comment type="caution">
    <text evidence="7">The sequence shown here is derived from an EMBL/GenBank/DDBJ whole genome shotgun (WGS) entry which is preliminary data.</text>
</comment>
<dbReference type="GO" id="GO:0070531">
    <property type="term" value="C:BRCA1-A complex"/>
    <property type="evidence" value="ECO:0007669"/>
    <property type="project" value="InterPro"/>
</dbReference>
<evidence type="ECO:0000256" key="4">
    <source>
        <dbReference type="ARBA" id="ARBA00023204"/>
    </source>
</evidence>
<keyword evidence="5" id="KW-0539">Nucleus</keyword>
<evidence type="ECO:0000313" key="7">
    <source>
        <dbReference type="EMBL" id="KAB7496943.1"/>
    </source>
</evidence>
<keyword evidence="2" id="KW-0963">Cytoplasm</keyword>
<dbReference type="AlphaFoldDB" id="A0A5N5SRZ7"/>
<reference evidence="7 8" key="1">
    <citation type="journal article" date="2019" name="PLoS Biol.">
        <title>Sex chromosomes control vertical transmission of feminizing Wolbachia symbionts in an isopod.</title>
        <authorList>
            <person name="Becking T."/>
            <person name="Chebbi M.A."/>
            <person name="Giraud I."/>
            <person name="Moumen B."/>
            <person name="Laverre T."/>
            <person name="Caubet Y."/>
            <person name="Peccoud J."/>
            <person name="Gilbert C."/>
            <person name="Cordaux R."/>
        </authorList>
    </citation>
    <scope>NUCLEOTIDE SEQUENCE [LARGE SCALE GENOMIC DNA]</scope>
    <source>
        <strain evidence="7">ANa2</strain>
        <tissue evidence="7">Whole body excluding digestive tract and cuticle</tissue>
    </source>
</reference>
<dbReference type="GO" id="GO:0070552">
    <property type="term" value="C:BRISC complex"/>
    <property type="evidence" value="ECO:0007669"/>
    <property type="project" value="InterPro"/>
</dbReference>
<protein>
    <submittedName>
        <fullName evidence="7">BRISC and BRCA1-A complex member 1</fullName>
    </submittedName>
</protein>
<keyword evidence="8" id="KW-1185">Reference proteome</keyword>
<dbReference type="GO" id="GO:0016604">
    <property type="term" value="C:nuclear body"/>
    <property type="evidence" value="ECO:0007669"/>
    <property type="project" value="TreeGrafter"/>
</dbReference>
<keyword evidence="3" id="KW-0227">DNA damage</keyword>
<evidence type="ECO:0000256" key="2">
    <source>
        <dbReference type="ARBA" id="ARBA00022490"/>
    </source>
</evidence>
<organism evidence="7 8">
    <name type="scientific">Armadillidium nasatum</name>
    <dbReference type="NCBI Taxonomy" id="96803"/>
    <lineage>
        <taxon>Eukaryota</taxon>
        <taxon>Metazoa</taxon>
        <taxon>Ecdysozoa</taxon>
        <taxon>Arthropoda</taxon>
        <taxon>Crustacea</taxon>
        <taxon>Multicrustacea</taxon>
        <taxon>Malacostraca</taxon>
        <taxon>Eumalacostraca</taxon>
        <taxon>Peracarida</taxon>
        <taxon>Isopoda</taxon>
        <taxon>Oniscidea</taxon>
        <taxon>Crinocheta</taxon>
        <taxon>Armadillidiidae</taxon>
        <taxon>Armadillidium</taxon>
    </lineage>
</organism>
<accession>A0A5N5SRZ7</accession>
<evidence type="ECO:0000256" key="1">
    <source>
        <dbReference type="ARBA" id="ARBA00004123"/>
    </source>
</evidence>
<gene>
    <name evidence="7" type="primary">Babam1</name>
    <name evidence="7" type="ORF">Anas_02589</name>
</gene>
<dbReference type="InterPro" id="IPR026126">
    <property type="entry name" value="BABAM1"/>
</dbReference>
<comment type="subcellular location">
    <subcellularLocation>
        <location evidence="1">Nucleus</location>
    </subcellularLocation>
</comment>
<name>A0A5N5SRZ7_9CRUS</name>
<dbReference type="PANTHER" id="PTHR15660:SF1">
    <property type="entry name" value="BRISC AND BRCA1-A COMPLEX MEMBER 1"/>
    <property type="match status" value="1"/>
</dbReference>
<dbReference type="GO" id="GO:0045739">
    <property type="term" value="P:positive regulation of DNA repair"/>
    <property type="evidence" value="ECO:0007669"/>
    <property type="project" value="InterPro"/>
</dbReference>